<evidence type="ECO:0000313" key="1">
    <source>
        <dbReference type="EMBL" id="EGV60045.1"/>
    </source>
</evidence>
<dbReference type="EMBL" id="GL996528">
    <property type="protein sequence ID" value="EGV60045.1"/>
    <property type="molecule type" value="Genomic_DNA"/>
</dbReference>
<gene>
    <name evidence="1" type="ORF">CANTEDRAFT_116072</name>
</gene>
<organism evidence="2">
    <name type="scientific">Candida tenuis (strain ATCC 10573 / BCRC 21748 / CBS 615 / JCM 9827 / NBRC 10315 / NRRL Y-1498 / VKM Y-70)</name>
    <name type="common">Yeast</name>
    <name type="synonym">Yamadazyma tenuis</name>
    <dbReference type="NCBI Taxonomy" id="590646"/>
    <lineage>
        <taxon>Eukaryota</taxon>
        <taxon>Fungi</taxon>
        <taxon>Dikarya</taxon>
        <taxon>Ascomycota</taxon>
        <taxon>Saccharomycotina</taxon>
        <taxon>Pichiomycetes</taxon>
        <taxon>Debaryomycetaceae</taxon>
        <taxon>Yamadazyma</taxon>
    </lineage>
</organism>
<protein>
    <submittedName>
        <fullName evidence="1">Uncharacterized protein</fullName>
    </submittedName>
</protein>
<name>G3BFL4_CANTC</name>
<dbReference type="HOGENOM" id="CLU_1408569_0_0_1"/>
<dbReference type="Proteomes" id="UP000000707">
    <property type="component" value="Unassembled WGS sequence"/>
</dbReference>
<reference evidence="1 2" key="1">
    <citation type="journal article" date="2011" name="Proc. Natl. Acad. Sci. U.S.A.">
        <title>Comparative genomics of xylose-fermenting fungi for enhanced biofuel production.</title>
        <authorList>
            <person name="Wohlbach D.J."/>
            <person name="Kuo A."/>
            <person name="Sato T.K."/>
            <person name="Potts K.M."/>
            <person name="Salamov A.A."/>
            <person name="LaButti K.M."/>
            <person name="Sun H."/>
            <person name="Clum A."/>
            <person name="Pangilinan J.L."/>
            <person name="Lindquist E.A."/>
            <person name="Lucas S."/>
            <person name="Lapidus A."/>
            <person name="Jin M."/>
            <person name="Gunawan C."/>
            <person name="Balan V."/>
            <person name="Dale B.E."/>
            <person name="Jeffries T.W."/>
            <person name="Zinkel R."/>
            <person name="Barry K.W."/>
            <person name="Grigoriev I.V."/>
            <person name="Gasch A.P."/>
        </authorList>
    </citation>
    <scope>NUCLEOTIDE SEQUENCE [LARGE SCALE GENOMIC DNA]</scope>
    <source>
        <strain evidence="2">ATCC 10573 / BCRC 21748 / CBS 615 / JCM 9827 / NBRC 10315 / NRRL Y-1498 / VKM Y-70</strain>
    </source>
</reference>
<evidence type="ECO:0000313" key="2">
    <source>
        <dbReference type="Proteomes" id="UP000000707"/>
    </source>
</evidence>
<proteinExistence type="predicted"/>
<dbReference type="AlphaFoldDB" id="G3BFL4"/>
<accession>G3BFL4</accession>
<keyword evidence="2" id="KW-1185">Reference proteome</keyword>
<sequence length="193" mass="21279">MAGVFMALPIHTNRKNRLVNLYCRYTVWLSMEERRLQVTAVVRAGKFHVESVDGCNNRVYKAIKTRNSAQTRQNMVGENRIHKGHQNRRVDEAHLKHVDVGGVGGVIQDPSKGIADVVVAQHQAASAVKQPHLKQECHHAGCSERRCVDRANQKCVFGVGYQNVVDPVVQQEPGVSDVLGVGSGAEVVQGLDR</sequence>